<dbReference type="InParanoid" id="A0A2N3NKY0"/>
<evidence type="ECO:0000256" key="1">
    <source>
        <dbReference type="SAM" id="SignalP"/>
    </source>
</evidence>
<reference evidence="2 3" key="1">
    <citation type="journal article" date="2017" name="G3 (Bethesda)">
        <title>First Draft Genome Sequence of the Pathogenic Fungus Lomentospora prolificans (Formerly Scedosporium prolificans).</title>
        <authorList>
            <person name="Luo R."/>
            <person name="Zimin A."/>
            <person name="Workman R."/>
            <person name="Fan Y."/>
            <person name="Pertea G."/>
            <person name="Grossman N."/>
            <person name="Wear M.P."/>
            <person name="Jia B."/>
            <person name="Miller H."/>
            <person name="Casadevall A."/>
            <person name="Timp W."/>
            <person name="Zhang S.X."/>
            <person name="Salzberg S.L."/>
        </authorList>
    </citation>
    <scope>NUCLEOTIDE SEQUENCE [LARGE SCALE GENOMIC DNA]</scope>
    <source>
        <strain evidence="2 3">JHH-5317</strain>
    </source>
</reference>
<accession>A0A2N3NKY0</accession>
<protein>
    <recommendedName>
        <fullName evidence="4">CBM1 domain-containing protein</fullName>
    </recommendedName>
</protein>
<dbReference type="Proteomes" id="UP000233524">
    <property type="component" value="Unassembled WGS sequence"/>
</dbReference>
<dbReference type="VEuPathDB" id="FungiDB:jhhlp_000431"/>
<feature type="chain" id="PRO_5014671917" description="CBM1 domain-containing protein" evidence="1">
    <location>
        <begin position="18"/>
        <end position="77"/>
    </location>
</feature>
<comment type="caution">
    <text evidence="2">The sequence shown here is derived from an EMBL/GenBank/DDBJ whole genome shotgun (WGS) entry which is preliminary data.</text>
</comment>
<evidence type="ECO:0008006" key="4">
    <source>
        <dbReference type="Google" id="ProtNLM"/>
    </source>
</evidence>
<proteinExistence type="predicted"/>
<name>A0A2N3NKY0_9PEZI</name>
<dbReference type="AlphaFoldDB" id="A0A2N3NKY0"/>
<gene>
    <name evidence="2" type="ORF">jhhlp_000431</name>
</gene>
<organism evidence="2 3">
    <name type="scientific">Lomentospora prolificans</name>
    <dbReference type="NCBI Taxonomy" id="41688"/>
    <lineage>
        <taxon>Eukaryota</taxon>
        <taxon>Fungi</taxon>
        <taxon>Dikarya</taxon>
        <taxon>Ascomycota</taxon>
        <taxon>Pezizomycotina</taxon>
        <taxon>Sordariomycetes</taxon>
        <taxon>Hypocreomycetidae</taxon>
        <taxon>Microascales</taxon>
        <taxon>Microascaceae</taxon>
        <taxon>Lomentospora</taxon>
    </lineage>
</organism>
<sequence>MHFKTIVLSAFAALAVANPLSPPVKCKPATYSCAANSQTGAPGWQICDTQGVWQYGGDCPPKTKCFFNEVNQSPYCI</sequence>
<evidence type="ECO:0000313" key="3">
    <source>
        <dbReference type="Proteomes" id="UP000233524"/>
    </source>
</evidence>
<dbReference type="EMBL" id="NLAX01000002">
    <property type="protein sequence ID" value="PKS13090.1"/>
    <property type="molecule type" value="Genomic_DNA"/>
</dbReference>
<keyword evidence="3" id="KW-1185">Reference proteome</keyword>
<dbReference type="OrthoDB" id="4611802at2759"/>
<keyword evidence="1" id="KW-0732">Signal</keyword>
<evidence type="ECO:0000313" key="2">
    <source>
        <dbReference type="EMBL" id="PKS13090.1"/>
    </source>
</evidence>
<feature type="signal peptide" evidence="1">
    <location>
        <begin position="1"/>
        <end position="17"/>
    </location>
</feature>